<evidence type="ECO:0000256" key="2">
    <source>
        <dbReference type="ARBA" id="ARBA00022723"/>
    </source>
</evidence>
<gene>
    <name evidence="6" type="ORF">PSALAMII_LOCUS3888</name>
</gene>
<dbReference type="InterPro" id="IPR002328">
    <property type="entry name" value="ADH_Zn_CS"/>
</dbReference>
<name>A0A9W4IZT6_9EURO</name>
<dbReference type="InterPro" id="IPR013154">
    <property type="entry name" value="ADH-like_N"/>
</dbReference>
<dbReference type="InterPro" id="IPR036291">
    <property type="entry name" value="NAD(P)-bd_dom_sf"/>
</dbReference>
<comment type="caution">
    <text evidence="6">The sequence shown here is derived from an EMBL/GenBank/DDBJ whole genome shotgun (WGS) entry which is preliminary data.</text>
</comment>
<evidence type="ECO:0000313" key="6">
    <source>
        <dbReference type="EMBL" id="CAG8363596.1"/>
    </source>
</evidence>
<comment type="cofactor">
    <cofactor evidence="1">
        <name>Zn(2+)</name>
        <dbReference type="ChEBI" id="CHEBI:29105"/>
    </cofactor>
</comment>
<dbReference type="SMART" id="SM00829">
    <property type="entry name" value="PKS_ER"/>
    <property type="match status" value="1"/>
</dbReference>
<dbReference type="InterPro" id="IPR047109">
    <property type="entry name" value="CAD-like"/>
</dbReference>
<accession>A0A9W4IZT6</accession>
<evidence type="ECO:0000256" key="4">
    <source>
        <dbReference type="ARBA" id="ARBA00023002"/>
    </source>
</evidence>
<dbReference type="GO" id="GO:0008270">
    <property type="term" value="F:zinc ion binding"/>
    <property type="evidence" value="ECO:0007669"/>
    <property type="project" value="InterPro"/>
</dbReference>
<protein>
    <recommendedName>
        <fullName evidence="5">Enoyl reductase (ER) domain-containing protein</fullName>
    </recommendedName>
</protein>
<dbReference type="SUPFAM" id="SSF50129">
    <property type="entry name" value="GroES-like"/>
    <property type="match status" value="1"/>
</dbReference>
<dbReference type="SUPFAM" id="SSF51735">
    <property type="entry name" value="NAD(P)-binding Rossmann-fold domains"/>
    <property type="match status" value="1"/>
</dbReference>
<sequence length="298" mass="32048">MSNISSAGHDLVVFMGSPEGKVIQKTSRRDLHDDEVLIQVTHSGVCGTDVHFRDQPIGLGHEGAGIIQAVGRNCQRLKAGDRVGWGYCHNEAYVFRIPDQIDLASAAPLMCGGATVFGTFHRLNVKPSDTVGILGLGGLGHLAVQFSKSFGCNTIALSDTLSKKESILELGAHQFFSIADLKNGMKPPKLQHLIVTASVLPSEWDHLIPLLDTMANIAPLRSAPEILNIPAQAVVFYGFNIVGTIIASRAVHNQMLEFAALHGIKPLIEEYPMTVDGIEKALNALGAGEVRYRAVLKS</sequence>
<feature type="domain" description="Enoyl reductase (ER)" evidence="5">
    <location>
        <begin position="16"/>
        <end position="296"/>
    </location>
</feature>
<dbReference type="OrthoDB" id="400at2759"/>
<dbReference type="Pfam" id="PF08240">
    <property type="entry name" value="ADH_N"/>
    <property type="match status" value="1"/>
</dbReference>
<evidence type="ECO:0000256" key="3">
    <source>
        <dbReference type="ARBA" id="ARBA00022833"/>
    </source>
</evidence>
<organism evidence="6 7">
    <name type="scientific">Penicillium salamii</name>
    <dbReference type="NCBI Taxonomy" id="1612424"/>
    <lineage>
        <taxon>Eukaryota</taxon>
        <taxon>Fungi</taxon>
        <taxon>Dikarya</taxon>
        <taxon>Ascomycota</taxon>
        <taxon>Pezizomycotina</taxon>
        <taxon>Eurotiomycetes</taxon>
        <taxon>Eurotiomycetidae</taxon>
        <taxon>Eurotiales</taxon>
        <taxon>Aspergillaceae</taxon>
        <taxon>Penicillium</taxon>
    </lineage>
</organism>
<keyword evidence="4" id="KW-0560">Oxidoreductase</keyword>
<dbReference type="EMBL" id="CAJVPD010000188">
    <property type="protein sequence ID" value="CAG8363596.1"/>
    <property type="molecule type" value="Genomic_DNA"/>
</dbReference>
<dbReference type="Gene3D" id="3.40.50.720">
    <property type="entry name" value="NAD(P)-binding Rossmann-like Domain"/>
    <property type="match status" value="1"/>
</dbReference>
<dbReference type="PANTHER" id="PTHR42683">
    <property type="entry name" value="ALDEHYDE REDUCTASE"/>
    <property type="match status" value="1"/>
</dbReference>
<dbReference type="FunFam" id="3.40.50.720:FF:000022">
    <property type="entry name" value="Cinnamyl alcohol dehydrogenase"/>
    <property type="match status" value="1"/>
</dbReference>
<dbReference type="Proteomes" id="UP001152592">
    <property type="component" value="Unassembled WGS sequence"/>
</dbReference>
<keyword evidence="3" id="KW-0862">Zinc</keyword>
<dbReference type="AlphaFoldDB" id="A0A9W4IZT6"/>
<evidence type="ECO:0000256" key="1">
    <source>
        <dbReference type="ARBA" id="ARBA00001947"/>
    </source>
</evidence>
<evidence type="ECO:0000259" key="5">
    <source>
        <dbReference type="SMART" id="SM00829"/>
    </source>
</evidence>
<dbReference type="InterPro" id="IPR020843">
    <property type="entry name" value="ER"/>
</dbReference>
<dbReference type="GO" id="GO:0016616">
    <property type="term" value="F:oxidoreductase activity, acting on the CH-OH group of donors, NAD or NADP as acceptor"/>
    <property type="evidence" value="ECO:0007669"/>
    <property type="project" value="InterPro"/>
</dbReference>
<reference evidence="6" key="1">
    <citation type="submission" date="2021-07" db="EMBL/GenBank/DDBJ databases">
        <authorList>
            <person name="Branca A.L. A."/>
        </authorList>
    </citation>
    <scope>NUCLEOTIDE SEQUENCE</scope>
</reference>
<evidence type="ECO:0000313" key="7">
    <source>
        <dbReference type="Proteomes" id="UP001152592"/>
    </source>
</evidence>
<keyword evidence="2" id="KW-0479">Metal-binding</keyword>
<dbReference type="Gene3D" id="3.90.180.10">
    <property type="entry name" value="Medium-chain alcohol dehydrogenases, catalytic domain"/>
    <property type="match status" value="2"/>
</dbReference>
<dbReference type="PROSITE" id="PS00059">
    <property type="entry name" value="ADH_ZINC"/>
    <property type="match status" value="1"/>
</dbReference>
<proteinExistence type="predicted"/>
<dbReference type="InterPro" id="IPR011032">
    <property type="entry name" value="GroES-like_sf"/>
</dbReference>